<dbReference type="InterPro" id="IPR051783">
    <property type="entry name" value="NAD(P)-dependent_oxidoreduct"/>
</dbReference>
<dbReference type="PANTHER" id="PTHR48079">
    <property type="entry name" value="PROTEIN YEEZ"/>
    <property type="match status" value="1"/>
</dbReference>
<evidence type="ECO:0000256" key="1">
    <source>
        <dbReference type="SAM" id="MobiDB-lite"/>
    </source>
</evidence>
<dbReference type="AlphaFoldDB" id="A0A9P9IGE5"/>
<reference evidence="2" key="1">
    <citation type="journal article" date="2021" name="Nat. Commun.">
        <title>Genetic determinants of endophytism in the Arabidopsis root mycobiome.</title>
        <authorList>
            <person name="Mesny F."/>
            <person name="Miyauchi S."/>
            <person name="Thiergart T."/>
            <person name="Pickel B."/>
            <person name="Atanasova L."/>
            <person name="Karlsson M."/>
            <person name="Huettel B."/>
            <person name="Barry K.W."/>
            <person name="Haridas S."/>
            <person name="Chen C."/>
            <person name="Bauer D."/>
            <person name="Andreopoulos W."/>
            <person name="Pangilinan J."/>
            <person name="LaButti K."/>
            <person name="Riley R."/>
            <person name="Lipzen A."/>
            <person name="Clum A."/>
            <person name="Drula E."/>
            <person name="Henrissat B."/>
            <person name="Kohler A."/>
            <person name="Grigoriev I.V."/>
            <person name="Martin F.M."/>
            <person name="Hacquard S."/>
        </authorList>
    </citation>
    <scope>NUCLEOTIDE SEQUENCE</scope>
    <source>
        <strain evidence="2">MPI-CAGE-CH-0243</strain>
    </source>
</reference>
<dbReference type="GO" id="GO:0004029">
    <property type="term" value="F:aldehyde dehydrogenase (NAD+) activity"/>
    <property type="evidence" value="ECO:0007669"/>
    <property type="project" value="TreeGrafter"/>
</dbReference>
<dbReference type="SUPFAM" id="SSF51735">
    <property type="entry name" value="NAD(P)-binding Rossmann-fold domains"/>
    <property type="match status" value="1"/>
</dbReference>
<dbReference type="EMBL" id="JAGMWT010000012">
    <property type="protein sequence ID" value="KAH7119057.1"/>
    <property type="molecule type" value="Genomic_DNA"/>
</dbReference>
<keyword evidence="3" id="KW-1185">Reference proteome</keyword>
<comment type="caution">
    <text evidence="2">The sequence shown here is derived from an EMBL/GenBank/DDBJ whole genome shotgun (WGS) entry which is preliminary data.</text>
</comment>
<dbReference type="PANTHER" id="PTHR48079:SF9">
    <property type="entry name" value="PUTATIVE-RELATED"/>
    <property type="match status" value="1"/>
</dbReference>
<evidence type="ECO:0000313" key="3">
    <source>
        <dbReference type="Proteomes" id="UP000700596"/>
    </source>
</evidence>
<accession>A0A9P9IGE5</accession>
<dbReference type="InterPro" id="IPR036291">
    <property type="entry name" value="NAD(P)-bd_dom_sf"/>
</dbReference>
<sequence length="362" mass="40057">MPPKRVLLTGANTLIGSHILDHLLSFELSVRAVVASKNDVQSLHQRYPPLNPRRLDFAVVSPHDGAVPGAYDDALDTELGFFDAVIHTVAADPAEEADCLSRFIHLETESLINFLRSVRDVAPKTQRVVIVTCLTPFARWLVDPQVERIPRRGSLSAPTVAEIDTENVLTTSQAGNNIVAEALWKWNTDTRSHFELVSVTAPSVYGPSIQSLKNSSDLEEANRRIWNICSNDSSERVTSPPFGIDFFTDVRDLAFATVQAVFTSHAGNKRFMVSAGTMPPGSVIAEFLASRFPELGGRVHADGSPPRRPPSGNPPLDFVDNRHVASILQLTKYRQVEETLGDVARQIIDLHRQKEWKRVIES</sequence>
<protein>
    <recommendedName>
        <fullName evidence="4">NAD-dependent epimerase/dehydratase domain-containing protein</fullName>
    </recommendedName>
</protein>
<evidence type="ECO:0000313" key="2">
    <source>
        <dbReference type="EMBL" id="KAH7119057.1"/>
    </source>
</evidence>
<feature type="region of interest" description="Disordered" evidence="1">
    <location>
        <begin position="298"/>
        <end position="318"/>
    </location>
</feature>
<organism evidence="2 3">
    <name type="scientific">Dendryphion nanum</name>
    <dbReference type="NCBI Taxonomy" id="256645"/>
    <lineage>
        <taxon>Eukaryota</taxon>
        <taxon>Fungi</taxon>
        <taxon>Dikarya</taxon>
        <taxon>Ascomycota</taxon>
        <taxon>Pezizomycotina</taxon>
        <taxon>Dothideomycetes</taxon>
        <taxon>Pleosporomycetidae</taxon>
        <taxon>Pleosporales</taxon>
        <taxon>Torulaceae</taxon>
        <taxon>Dendryphion</taxon>
    </lineage>
</organism>
<proteinExistence type="predicted"/>
<gene>
    <name evidence="2" type="ORF">B0J11DRAFT_83753</name>
</gene>
<dbReference type="GO" id="GO:0005737">
    <property type="term" value="C:cytoplasm"/>
    <property type="evidence" value="ECO:0007669"/>
    <property type="project" value="TreeGrafter"/>
</dbReference>
<evidence type="ECO:0008006" key="4">
    <source>
        <dbReference type="Google" id="ProtNLM"/>
    </source>
</evidence>
<name>A0A9P9IGE5_9PLEO</name>
<dbReference type="Proteomes" id="UP000700596">
    <property type="component" value="Unassembled WGS sequence"/>
</dbReference>
<dbReference type="OrthoDB" id="2735536at2759"/>
<dbReference type="Gene3D" id="3.40.50.720">
    <property type="entry name" value="NAD(P)-binding Rossmann-like Domain"/>
    <property type="match status" value="1"/>
</dbReference>